<dbReference type="GO" id="GO:0016887">
    <property type="term" value="F:ATP hydrolysis activity"/>
    <property type="evidence" value="ECO:0007669"/>
    <property type="project" value="InterPro"/>
</dbReference>
<dbReference type="InterPro" id="IPR001482">
    <property type="entry name" value="T2SS/T4SS_dom"/>
</dbReference>
<dbReference type="InterPro" id="IPR050921">
    <property type="entry name" value="T4SS_GSP_E_ATPase"/>
</dbReference>
<evidence type="ECO:0000256" key="1">
    <source>
        <dbReference type="ARBA" id="ARBA00006611"/>
    </source>
</evidence>
<dbReference type="Pfam" id="PF00437">
    <property type="entry name" value="T2SSE"/>
    <property type="match status" value="1"/>
</dbReference>
<gene>
    <name evidence="4" type="ORF">KDL01_33775</name>
</gene>
<feature type="compositionally biased region" description="Basic and acidic residues" evidence="2">
    <location>
        <begin position="422"/>
        <end position="431"/>
    </location>
</feature>
<name>A0A941IUZ2_9ACTN</name>
<dbReference type="RefSeq" id="WP_212532748.1">
    <property type="nucleotide sequence ID" value="NZ_JAGSOG010000275.1"/>
</dbReference>
<sequence length="447" mass="48148">MSVHTSPDASALEPGGGVLHALHARLAAGTLEPEPGAIRAALLEMRCTLGPEGLNALARVVCEQFLGTDPIAALLRDPEVTDVLINGAGAAWVERSGRLEAVQNGFADEAAVRRYAQRLAVQAGRRLDDASPYVDVRLPDGSRMHAILPPLAVAGTTISLRTSRRRAFTLNELHEMGTVNELCITLLSEIVAKRVSFLITGGAGTGKTTLLCALLSLVEPSERLVLVEDCAELTPSHPHVIRLEARPANQEGRGEVGVRELVRQALRMRPNRIILGEARGAEIMDLFTALNTGHEGGCGTLHANRPQDVPARIEALALMAGVSREAVHSQAAAAVRLLLHLERDSCGRRRLQSIAVLRRRAGAGPLQVALALSFDESGKVRDWPGLGQLEEELGRGGRFEPAVQRTRATSEDFPRALAQEFGGRDRSDNHRNATFQSSTMETPDERC</sequence>
<dbReference type="InterPro" id="IPR022399">
    <property type="entry name" value="TadA-like_ATPase"/>
</dbReference>
<dbReference type="NCBIfam" id="TIGR03819">
    <property type="entry name" value="heli_sec_ATPase"/>
    <property type="match status" value="1"/>
</dbReference>
<evidence type="ECO:0000313" key="5">
    <source>
        <dbReference type="Proteomes" id="UP000675781"/>
    </source>
</evidence>
<feature type="region of interest" description="Disordered" evidence="2">
    <location>
        <begin position="419"/>
        <end position="447"/>
    </location>
</feature>
<evidence type="ECO:0000313" key="4">
    <source>
        <dbReference type="EMBL" id="MBR7838288.1"/>
    </source>
</evidence>
<evidence type="ECO:0000259" key="3">
    <source>
        <dbReference type="Pfam" id="PF00437"/>
    </source>
</evidence>
<dbReference type="CDD" id="cd01130">
    <property type="entry name" value="VirB11-like_ATPase"/>
    <property type="match status" value="1"/>
</dbReference>
<comment type="similarity">
    <text evidence="1">Belongs to the GSP E family.</text>
</comment>
<feature type="domain" description="Bacterial type II secretion system protein E" evidence="3">
    <location>
        <begin position="68"/>
        <end position="348"/>
    </location>
</feature>
<dbReference type="SUPFAM" id="SSF52540">
    <property type="entry name" value="P-loop containing nucleoside triphosphate hydrolases"/>
    <property type="match status" value="1"/>
</dbReference>
<dbReference type="EMBL" id="JAGSOG010000275">
    <property type="protein sequence ID" value="MBR7838288.1"/>
    <property type="molecule type" value="Genomic_DNA"/>
</dbReference>
<reference evidence="4" key="1">
    <citation type="submission" date="2021-04" db="EMBL/GenBank/DDBJ databases">
        <title>Genome based classification of Actinospica acidithermotolerans sp. nov., an actinobacterium isolated from an Indonesian hot spring.</title>
        <authorList>
            <person name="Kusuma A.B."/>
            <person name="Putra K.E."/>
            <person name="Nafisah S."/>
            <person name="Loh J."/>
            <person name="Nouioui I."/>
            <person name="Goodfellow M."/>
        </authorList>
    </citation>
    <scope>NUCLEOTIDE SEQUENCE</scope>
    <source>
        <strain evidence="4">CSCA 57</strain>
    </source>
</reference>
<accession>A0A941IUZ2</accession>
<dbReference type="PANTHER" id="PTHR30486:SF6">
    <property type="entry name" value="TYPE IV PILUS RETRACTATION ATPASE PILT"/>
    <property type="match status" value="1"/>
</dbReference>
<proteinExistence type="inferred from homology"/>
<dbReference type="PANTHER" id="PTHR30486">
    <property type="entry name" value="TWITCHING MOTILITY PROTEIN PILT"/>
    <property type="match status" value="1"/>
</dbReference>
<dbReference type="Gene3D" id="3.30.450.380">
    <property type="match status" value="1"/>
</dbReference>
<evidence type="ECO:0000256" key="2">
    <source>
        <dbReference type="SAM" id="MobiDB-lite"/>
    </source>
</evidence>
<dbReference type="Proteomes" id="UP000675781">
    <property type="component" value="Unassembled WGS sequence"/>
</dbReference>
<protein>
    <submittedName>
        <fullName evidence="4">TadA family conjugal transfer-associated ATPase</fullName>
    </submittedName>
</protein>
<organism evidence="4 5">
    <name type="scientific">Actinospica durhamensis</name>
    <dbReference type="NCBI Taxonomy" id="1508375"/>
    <lineage>
        <taxon>Bacteria</taxon>
        <taxon>Bacillati</taxon>
        <taxon>Actinomycetota</taxon>
        <taxon>Actinomycetes</taxon>
        <taxon>Catenulisporales</taxon>
        <taxon>Actinospicaceae</taxon>
        <taxon>Actinospica</taxon>
    </lineage>
</organism>
<dbReference type="AlphaFoldDB" id="A0A941IUZ2"/>
<comment type="caution">
    <text evidence="4">The sequence shown here is derived from an EMBL/GenBank/DDBJ whole genome shotgun (WGS) entry which is preliminary data.</text>
</comment>
<feature type="compositionally biased region" description="Polar residues" evidence="2">
    <location>
        <begin position="432"/>
        <end position="441"/>
    </location>
</feature>
<keyword evidence="5" id="KW-1185">Reference proteome</keyword>
<dbReference type="InterPro" id="IPR027417">
    <property type="entry name" value="P-loop_NTPase"/>
</dbReference>
<dbReference type="Gene3D" id="3.40.50.300">
    <property type="entry name" value="P-loop containing nucleotide triphosphate hydrolases"/>
    <property type="match status" value="1"/>
</dbReference>